<organism evidence="8 9">
    <name type="scientific">Clavelina lepadiformis</name>
    <name type="common">Light-bulb sea squirt</name>
    <name type="synonym">Ascidia lepadiformis</name>
    <dbReference type="NCBI Taxonomy" id="159417"/>
    <lineage>
        <taxon>Eukaryota</taxon>
        <taxon>Metazoa</taxon>
        <taxon>Chordata</taxon>
        <taxon>Tunicata</taxon>
        <taxon>Ascidiacea</taxon>
        <taxon>Aplousobranchia</taxon>
        <taxon>Clavelinidae</taxon>
        <taxon>Clavelina</taxon>
    </lineage>
</organism>
<feature type="transmembrane region" description="Helical" evidence="6">
    <location>
        <begin position="227"/>
        <end position="246"/>
    </location>
</feature>
<keyword evidence="2 6" id="KW-0812">Transmembrane</keyword>
<dbReference type="Gene3D" id="1.10.287.70">
    <property type="match status" value="1"/>
</dbReference>
<comment type="caution">
    <text evidence="8">The sequence shown here is derived from an EMBL/GenBank/DDBJ whole genome shotgun (WGS) entry which is preliminary data.</text>
</comment>
<gene>
    <name evidence="8" type="ORF">CVLEPA_LOCUS20037</name>
</gene>
<keyword evidence="4 6" id="KW-0472">Membrane</keyword>
<evidence type="ECO:0000256" key="4">
    <source>
        <dbReference type="ARBA" id="ARBA00023136"/>
    </source>
</evidence>
<evidence type="ECO:0000313" key="8">
    <source>
        <dbReference type="EMBL" id="CAK8687994.1"/>
    </source>
</evidence>
<dbReference type="InterPro" id="IPR027359">
    <property type="entry name" value="Volt_channel_dom_sf"/>
</dbReference>
<keyword evidence="3 6" id="KW-1133">Transmembrane helix</keyword>
<feature type="transmembrane region" description="Helical" evidence="6">
    <location>
        <begin position="477"/>
        <end position="493"/>
    </location>
</feature>
<sequence length="862" mass="99628">MDFHLSIFDIYGDPALSNYSSGHSTSLLSTQHLMRRERRYFQTNRQTLHDGKQKNNENITTSDSLYSQKAQQELDFKLIHVKRQQAILKRQRQEQELRENHPFFDKPLLFIKRDSQIRKFCQTMVYAQYGKSNQRCVSDVTERGPMQVIHDLLGLVCYLDWIMILVTVISCSSMMMESSSKRVHETPFLQIAEYLFVVAMGCELLLKIFSNGLFFTPKPTFKDLGGFLDATIFLVSLIFICNLQSLRGHSGQSLMVLRCLRPLRIFKLVPQIKKVVVELFRGFKEIVMVGILLVALMFVFASFGVQVYGGKLAACNDDSITTEAECSGKFYQQVWVSNSLNMDLNPSGVVIANYNENKGAALLTVDQRRWEDLKSRLKIAQPLHLPPRPLENDVRAKFYDLAEHPYFKWTIASCVMIRSLLLSWKWESHHNQEFDYAKYLVWSSVCLTFVFVLEIVVKVIGMTFLGMMSSWRNRYDVLVTMLEIGWVFMYFISSDEESVYSSGWILVAFRFFSICGKHATLKMLLTTVAVSVYRSFFIIVAMFILLLCYAYAGVVLFGTVKYGENIDRHANFSTVPLAVTVLFRIVTGEDWNKIMHDCMILPPRCTPAEHYWETDCGNVLAARMYFCSFYIIIAYIMLNLLVAIIVENFSLFYTMDEDILLSYNDLHMFQVTWNMIDVKRKGTIDVRSVESVLKLLNGRLEINKEKDHLLLKQMCYEMEKLGRRSTTGNRFNGTNSNGNGLGCRQADEALYVTFHDVLMMTAYRSVDIRKSLQLEELLMREKLEFEIEEEVAKQTIRRWLERCIRKKRAQTHSTTDNHEHLQPVIVTSTLENDSSEIPANACFSSQRPKGKDSEYPGGKLYC</sequence>
<evidence type="ECO:0000256" key="1">
    <source>
        <dbReference type="ARBA" id="ARBA00004141"/>
    </source>
</evidence>
<feature type="region of interest" description="Disordered" evidence="5">
    <location>
        <begin position="839"/>
        <end position="862"/>
    </location>
</feature>
<dbReference type="Pfam" id="PF00520">
    <property type="entry name" value="Ion_trans"/>
    <property type="match status" value="2"/>
</dbReference>
<feature type="transmembrane region" description="Helical" evidence="6">
    <location>
        <begin position="629"/>
        <end position="653"/>
    </location>
</feature>
<evidence type="ECO:0000256" key="3">
    <source>
        <dbReference type="ARBA" id="ARBA00022989"/>
    </source>
</evidence>
<dbReference type="PANTHER" id="PTHR46141">
    <property type="entry name" value="SODIUM LEAK CHANNEL NON-SELECTIVE PROTEIN"/>
    <property type="match status" value="1"/>
</dbReference>
<evidence type="ECO:0000259" key="7">
    <source>
        <dbReference type="Pfam" id="PF00520"/>
    </source>
</evidence>
<dbReference type="EMBL" id="CAWYQH010000107">
    <property type="protein sequence ID" value="CAK8687994.1"/>
    <property type="molecule type" value="Genomic_DNA"/>
</dbReference>
<dbReference type="Gene3D" id="1.10.238.10">
    <property type="entry name" value="EF-hand"/>
    <property type="match status" value="1"/>
</dbReference>
<dbReference type="Proteomes" id="UP001642483">
    <property type="component" value="Unassembled WGS sequence"/>
</dbReference>
<dbReference type="SUPFAM" id="SSF81324">
    <property type="entry name" value="Voltage-gated potassium channels"/>
    <property type="match status" value="2"/>
</dbReference>
<feature type="transmembrane region" description="Helical" evidence="6">
    <location>
        <begin position="188"/>
        <end position="206"/>
    </location>
</feature>
<name>A0ABP0GAZ5_CLALP</name>
<dbReference type="InterPro" id="IPR005821">
    <property type="entry name" value="Ion_trans_dom"/>
</dbReference>
<dbReference type="InterPro" id="IPR028823">
    <property type="entry name" value="NALCN"/>
</dbReference>
<keyword evidence="9" id="KW-1185">Reference proteome</keyword>
<feature type="transmembrane region" description="Helical" evidence="6">
    <location>
        <begin position="439"/>
        <end position="465"/>
    </location>
</feature>
<evidence type="ECO:0000256" key="5">
    <source>
        <dbReference type="SAM" id="MobiDB-lite"/>
    </source>
</evidence>
<feature type="transmembrane region" description="Helical" evidence="6">
    <location>
        <begin position="152"/>
        <end position="176"/>
    </location>
</feature>
<feature type="transmembrane region" description="Helical" evidence="6">
    <location>
        <begin position="536"/>
        <end position="557"/>
    </location>
</feature>
<evidence type="ECO:0000256" key="6">
    <source>
        <dbReference type="SAM" id="Phobius"/>
    </source>
</evidence>
<feature type="domain" description="Ion transport" evidence="7">
    <location>
        <begin position="158"/>
        <end position="320"/>
    </location>
</feature>
<feature type="transmembrane region" description="Helical" evidence="6">
    <location>
        <begin position="286"/>
        <end position="305"/>
    </location>
</feature>
<reference evidence="8 9" key="1">
    <citation type="submission" date="2024-02" db="EMBL/GenBank/DDBJ databases">
        <authorList>
            <person name="Daric V."/>
            <person name="Darras S."/>
        </authorList>
    </citation>
    <scope>NUCLEOTIDE SEQUENCE [LARGE SCALE GENOMIC DNA]</scope>
</reference>
<dbReference type="PANTHER" id="PTHR46141:SF1">
    <property type="entry name" value="SODIUM LEAK CHANNEL NALCN"/>
    <property type="match status" value="1"/>
</dbReference>
<evidence type="ECO:0000256" key="2">
    <source>
        <dbReference type="ARBA" id="ARBA00022692"/>
    </source>
</evidence>
<comment type="subcellular location">
    <subcellularLocation>
        <location evidence="1">Membrane</location>
        <topology evidence="1">Multi-pass membrane protein</topology>
    </subcellularLocation>
</comment>
<proteinExistence type="predicted"/>
<feature type="domain" description="Ion transport" evidence="7">
    <location>
        <begin position="404"/>
        <end position="653"/>
    </location>
</feature>
<evidence type="ECO:0000313" key="9">
    <source>
        <dbReference type="Proteomes" id="UP001642483"/>
    </source>
</evidence>
<accession>A0ABP0GAZ5</accession>
<feature type="transmembrane region" description="Helical" evidence="6">
    <location>
        <begin position="499"/>
        <end position="516"/>
    </location>
</feature>
<dbReference type="Gene3D" id="1.20.120.350">
    <property type="entry name" value="Voltage-gated potassium channels. Chain C"/>
    <property type="match status" value="2"/>
</dbReference>
<protein>
    <recommendedName>
        <fullName evidence="7">Ion transport domain-containing protein</fullName>
    </recommendedName>
</protein>